<evidence type="ECO:0000313" key="3">
    <source>
        <dbReference type="EMBL" id="TYC15905.1"/>
    </source>
</evidence>
<keyword evidence="3" id="KW-0430">Lectin</keyword>
<evidence type="ECO:0000313" key="4">
    <source>
        <dbReference type="Proteomes" id="UP000322634"/>
    </source>
</evidence>
<dbReference type="InterPro" id="IPR035992">
    <property type="entry name" value="Ricin_B-like_lectins"/>
</dbReference>
<accession>A0A5D0UE64</accession>
<dbReference type="OrthoDB" id="4241492at2"/>
<dbReference type="CDD" id="cd00161">
    <property type="entry name" value="beta-trefoil_Ricin-like"/>
    <property type="match status" value="1"/>
</dbReference>
<gene>
    <name evidence="3" type="ORF">FXF65_11225</name>
</gene>
<sequence>MRKFMMLVLMPAITMLGGISAVTSASAAPSSHLASLSLMPKSASGLCLEVADANTGNGALVTLWPCTGAANQQWNFVQGRIQSALPGNKCLDVRSGNLGDGAAINTYDCHQGDPQQWRLNGGRLVNGLNDKCLSVLANNFAAGAALVTYGCNGGPGQSWMTS</sequence>
<proteinExistence type="predicted"/>
<feature type="chain" id="PRO_5023095350" evidence="1">
    <location>
        <begin position="28"/>
        <end position="162"/>
    </location>
</feature>
<evidence type="ECO:0000256" key="1">
    <source>
        <dbReference type="SAM" id="SignalP"/>
    </source>
</evidence>
<organism evidence="3 4">
    <name type="scientific">Actinomadura syzygii</name>
    <dbReference type="NCBI Taxonomy" id="1427538"/>
    <lineage>
        <taxon>Bacteria</taxon>
        <taxon>Bacillati</taxon>
        <taxon>Actinomycetota</taxon>
        <taxon>Actinomycetes</taxon>
        <taxon>Streptosporangiales</taxon>
        <taxon>Thermomonosporaceae</taxon>
        <taxon>Actinomadura</taxon>
    </lineage>
</organism>
<dbReference type="PROSITE" id="PS50231">
    <property type="entry name" value="RICIN_B_LECTIN"/>
    <property type="match status" value="1"/>
</dbReference>
<dbReference type="Proteomes" id="UP000322634">
    <property type="component" value="Unassembled WGS sequence"/>
</dbReference>
<evidence type="ECO:0000259" key="2">
    <source>
        <dbReference type="SMART" id="SM00458"/>
    </source>
</evidence>
<dbReference type="InterPro" id="IPR000772">
    <property type="entry name" value="Ricin_B_lectin"/>
</dbReference>
<dbReference type="SMART" id="SM00458">
    <property type="entry name" value="RICIN"/>
    <property type="match status" value="1"/>
</dbReference>
<dbReference type="EMBL" id="VSFF01000004">
    <property type="protein sequence ID" value="TYC15905.1"/>
    <property type="molecule type" value="Genomic_DNA"/>
</dbReference>
<keyword evidence="4" id="KW-1185">Reference proteome</keyword>
<feature type="domain" description="Ricin B lectin" evidence="2">
    <location>
        <begin position="31"/>
        <end position="162"/>
    </location>
</feature>
<keyword evidence="1" id="KW-0732">Signal</keyword>
<name>A0A5D0UE64_9ACTN</name>
<dbReference type="Gene3D" id="2.80.10.50">
    <property type="match status" value="3"/>
</dbReference>
<feature type="signal peptide" evidence="1">
    <location>
        <begin position="1"/>
        <end position="27"/>
    </location>
</feature>
<reference evidence="3 4" key="1">
    <citation type="submission" date="2019-08" db="EMBL/GenBank/DDBJ databases">
        <title>Actinomadura sp. nov. CYP1-5 isolated from mountain soil.</title>
        <authorList>
            <person name="Songsumanus A."/>
            <person name="Kuncharoen N."/>
            <person name="Kudo T."/>
            <person name="Yuki M."/>
            <person name="Igarashi Y."/>
            <person name="Tanasupawat S."/>
        </authorList>
    </citation>
    <scope>NUCLEOTIDE SEQUENCE [LARGE SCALE GENOMIC DNA]</scope>
    <source>
        <strain evidence="3 4">GKU157</strain>
    </source>
</reference>
<protein>
    <submittedName>
        <fullName evidence="3">Ricin-type beta-trefoil lectin domain protein</fullName>
    </submittedName>
</protein>
<dbReference type="GO" id="GO:0030246">
    <property type="term" value="F:carbohydrate binding"/>
    <property type="evidence" value="ECO:0007669"/>
    <property type="project" value="UniProtKB-KW"/>
</dbReference>
<comment type="caution">
    <text evidence="3">The sequence shown here is derived from an EMBL/GenBank/DDBJ whole genome shotgun (WGS) entry which is preliminary data.</text>
</comment>
<dbReference type="SUPFAM" id="SSF50370">
    <property type="entry name" value="Ricin B-like lectins"/>
    <property type="match status" value="1"/>
</dbReference>
<dbReference type="AlphaFoldDB" id="A0A5D0UE64"/>
<dbReference type="Pfam" id="PF00652">
    <property type="entry name" value="Ricin_B_lectin"/>
    <property type="match status" value="1"/>
</dbReference>